<dbReference type="InterPro" id="IPR011044">
    <property type="entry name" value="Quino_amine_DH_bsu"/>
</dbReference>
<gene>
    <name evidence="6" type="ORF">THRCLA_09817</name>
</gene>
<dbReference type="PANTHER" id="PTHR13720">
    <property type="entry name" value="WD-40 REPEAT PROTEIN"/>
    <property type="match status" value="1"/>
</dbReference>
<evidence type="ECO:0000313" key="7">
    <source>
        <dbReference type="Proteomes" id="UP000243217"/>
    </source>
</evidence>
<name>A0A1V9YUM5_9STRA</name>
<dbReference type="InterPro" id="IPR036322">
    <property type="entry name" value="WD40_repeat_dom_sf"/>
</dbReference>
<organism evidence="6 7">
    <name type="scientific">Thraustotheca clavata</name>
    <dbReference type="NCBI Taxonomy" id="74557"/>
    <lineage>
        <taxon>Eukaryota</taxon>
        <taxon>Sar</taxon>
        <taxon>Stramenopiles</taxon>
        <taxon>Oomycota</taxon>
        <taxon>Saprolegniomycetes</taxon>
        <taxon>Saprolegniales</taxon>
        <taxon>Achlyaceae</taxon>
        <taxon>Thraustotheca</taxon>
    </lineage>
</organism>
<feature type="region of interest" description="Disordered" evidence="4">
    <location>
        <begin position="78"/>
        <end position="107"/>
    </location>
</feature>
<feature type="domain" description="WDR90/POC16 second beta-propeller" evidence="5">
    <location>
        <begin position="504"/>
        <end position="782"/>
    </location>
</feature>
<dbReference type="OrthoDB" id="6252103at2759"/>
<evidence type="ECO:0000256" key="2">
    <source>
        <dbReference type="ARBA" id="ARBA00022737"/>
    </source>
</evidence>
<dbReference type="InterPro" id="IPR050630">
    <property type="entry name" value="WD_repeat_EMAP"/>
</dbReference>
<dbReference type="EMBL" id="JNBS01002791">
    <property type="protein sequence ID" value="OQR89273.1"/>
    <property type="molecule type" value="Genomic_DNA"/>
</dbReference>
<dbReference type="PROSITE" id="PS50082">
    <property type="entry name" value="WD_REPEATS_2"/>
    <property type="match status" value="3"/>
</dbReference>
<dbReference type="SUPFAM" id="SSF50969">
    <property type="entry name" value="YVTN repeat-like/Quinoprotein amine dehydrogenase"/>
    <property type="match status" value="2"/>
</dbReference>
<accession>A0A1V9YUM5</accession>
<dbReference type="STRING" id="74557.A0A1V9YUM5"/>
<dbReference type="PANTHER" id="PTHR13720:SF24">
    <property type="entry name" value="WD REPEAT-CONTAINING PROTEIN 90"/>
    <property type="match status" value="1"/>
</dbReference>
<dbReference type="Pfam" id="PF23393">
    <property type="entry name" value="Beta-prop_WDR90_POC16_2nd"/>
    <property type="match status" value="1"/>
</dbReference>
<evidence type="ECO:0000256" key="1">
    <source>
        <dbReference type="ARBA" id="ARBA00022574"/>
    </source>
</evidence>
<dbReference type="SUPFAM" id="SSF50978">
    <property type="entry name" value="WD40 repeat-like"/>
    <property type="match status" value="2"/>
</dbReference>
<dbReference type="InterPro" id="IPR055441">
    <property type="entry name" value="Beta-prop_WDR90_POC16_2nd"/>
</dbReference>
<feature type="repeat" description="WD" evidence="3">
    <location>
        <begin position="751"/>
        <end position="782"/>
    </location>
</feature>
<dbReference type="InterPro" id="IPR015943">
    <property type="entry name" value="WD40/YVTN_repeat-like_dom_sf"/>
</dbReference>
<dbReference type="InterPro" id="IPR001680">
    <property type="entry name" value="WD40_rpt"/>
</dbReference>
<evidence type="ECO:0000256" key="3">
    <source>
        <dbReference type="PROSITE-ProRule" id="PRU00221"/>
    </source>
</evidence>
<dbReference type="Gene3D" id="2.130.10.10">
    <property type="entry name" value="YVTN repeat-like/Quinoprotein amine dehydrogenase"/>
    <property type="match status" value="3"/>
</dbReference>
<feature type="region of interest" description="Disordered" evidence="4">
    <location>
        <begin position="819"/>
        <end position="850"/>
    </location>
</feature>
<sequence length="1503" mass="167580">MSIRGVYTSDIIYFPETLPKAMQFAALKPSGTHELSSWESSYDWTWLPQPPDFALGNQKEDINTISASSMKNELKHISDTRTATTPTRASSSPRDSCAQKPSQQMSNTKPIMIWDHEAELQKHRSVVLQKADGILKRAGLQGPTVKPPTSPKLYYSPTKFGPRILPKAKAMWPDKILSLDTIIGLSRVCKDGARWCHSTKSFLYASDATLVIATRTDPTLQESFLFGHTNDILSFVCISSSGIIVSVEQGLNPTIRLWSISKRSKIGSFKPHPNGVTSLAVSQSGTQLCVVGKDSHYRTQLIVYDISNPAYPIMAKQLSDFAISKIKFSHYDNDRLVSCGRENIRFWRIKSGHLPGCPIVLHEYARNNTFTDIAFDPLLVGQSRPLYVSSTQGTVFVVDYDSMVLTCVYKLHDAPINCLAINEGFCLTGSQDGYLRVWPLDFSDFYLEACHDYSVQSLDISGDGMQALAVCANGTIGVLDITTQQYSILKRSHTDTITAFALSPNNATLVSTSLDHTIRVWSLSTGLQLYEFKTETTVATAIAYHPAEDKIAVGFSTGMLRIFDIPSTTIVETYQQHQGRILDVQYGILSCYSSGSDKKLCCYHNHATTVHTITGTFPADKGNFRIDVPLKCLAISGQDGNAIDIYDLFSLQLKLSLQHFDGKGQAMSISLISFVNHTNVLAVLNANQRLLAFSLENGSVIQTWSSINESPISDATLSPFARYIITGCENTAQLKVIMLEHPQQLRLSQSFHGQNHGLHQVAITKDGKYVVSCGADSALLVWTFHGFEDDLRHQCNQVEEHLDEASLFEFHYKSDNQLDWNDEDDGDESPQLNIPTPTERPSREGLSRDSMSFSSLNSTFELVSANGLNLDAFCAIVWSSLHQMLLYASGCFLYIKTINFSSIKFKSRVRGIYLAASQTKALAWDATDIYLLEISIESYTEIGTISLSCSTILSVIISPSEDGIWCLIELENLKRVVHINWYTQSMTFTSVPSTTKDIIAICGADIDLVSTPPMLGWKSLSLKPTTIDFHANIIGQSLQPRHIVVGWNEAQQMVHFYDATLDSVICSAVLNNHKNHSKINHMVWYSDDYLIVSKEGSPCLWIYHIDQDWNQMEREGLSLYTIVTTDHVELHMLRLDAPFLSWNWQHSYGIVVTATGGIWSIEPEDYTKKLLEQTHPTSISYMRNIMSSIITVASSTIRLWTPSLFQKDILVLEKTPTAIATTADSCIVGFSNGTIGIVTIENHDLKPPVIYKPWVIAAESSRSKPAHHRHSTDANIDILQWIDGTSMLLVGNTSGQLLIFCLLTKETTWVLLPFGAHESPVLRSQKEVQVGGQLISICGTKDGIPIVWVSKSDKCYIHVYGNDGSTVYDSWKLPVPSQDACAGIYESIVIYSTSLGIEGRCFNRRQVLWHYSMESPPTAIRSFESKLYLSALSSLHLLNLTSKEIMKITLPKSQEVLTSIQQGNFCPMDDDVITCHDNRLLKFHVQMQEDLNDGKLESDINQM</sequence>
<protein>
    <recommendedName>
        <fullName evidence="5">WDR90/POC16 second beta-propeller domain-containing protein</fullName>
    </recommendedName>
</protein>
<keyword evidence="1 3" id="KW-0853">WD repeat</keyword>
<dbReference type="SMART" id="SM00320">
    <property type="entry name" value="WD40"/>
    <property type="match status" value="11"/>
</dbReference>
<proteinExistence type="predicted"/>
<dbReference type="Proteomes" id="UP000243217">
    <property type="component" value="Unassembled WGS sequence"/>
</dbReference>
<keyword evidence="2" id="KW-0677">Repeat</keyword>
<feature type="compositionally biased region" description="Low complexity" evidence="4">
    <location>
        <begin position="80"/>
        <end position="96"/>
    </location>
</feature>
<feature type="repeat" description="WD" evidence="3">
    <location>
        <begin position="490"/>
        <end position="531"/>
    </location>
</feature>
<evidence type="ECO:0000256" key="4">
    <source>
        <dbReference type="SAM" id="MobiDB-lite"/>
    </source>
</evidence>
<keyword evidence="7" id="KW-1185">Reference proteome</keyword>
<dbReference type="Pfam" id="PF00400">
    <property type="entry name" value="WD40"/>
    <property type="match status" value="2"/>
</dbReference>
<evidence type="ECO:0000259" key="5">
    <source>
        <dbReference type="Pfam" id="PF23393"/>
    </source>
</evidence>
<reference evidence="6 7" key="1">
    <citation type="journal article" date="2014" name="Genome Biol. Evol.">
        <title>The secreted proteins of Achlya hypogyna and Thraustotheca clavata identify the ancestral oomycete secretome and reveal gene acquisitions by horizontal gene transfer.</title>
        <authorList>
            <person name="Misner I."/>
            <person name="Blouin N."/>
            <person name="Leonard G."/>
            <person name="Richards T.A."/>
            <person name="Lane C.E."/>
        </authorList>
    </citation>
    <scope>NUCLEOTIDE SEQUENCE [LARGE SCALE GENOMIC DNA]</scope>
    <source>
        <strain evidence="6 7">ATCC 34112</strain>
    </source>
</reference>
<dbReference type="PROSITE" id="PS50294">
    <property type="entry name" value="WD_REPEATS_REGION"/>
    <property type="match status" value="1"/>
</dbReference>
<evidence type="ECO:0000313" key="6">
    <source>
        <dbReference type="EMBL" id="OQR89273.1"/>
    </source>
</evidence>
<feature type="repeat" description="WD" evidence="3">
    <location>
        <begin position="409"/>
        <end position="438"/>
    </location>
</feature>
<comment type="caution">
    <text evidence="6">The sequence shown here is derived from an EMBL/GenBank/DDBJ whole genome shotgun (WGS) entry which is preliminary data.</text>
</comment>